<dbReference type="PANTHER" id="PTHR11359:SF0">
    <property type="entry name" value="AMP DEAMINASE"/>
    <property type="match status" value="1"/>
</dbReference>
<dbReference type="SUPFAM" id="SSF51556">
    <property type="entry name" value="Metallo-dependent hydrolases"/>
    <property type="match status" value="1"/>
</dbReference>
<accession>A0AAD5LAB1</accession>
<dbReference type="GO" id="GO:0032264">
    <property type="term" value="P:IMP salvage"/>
    <property type="evidence" value="ECO:0007669"/>
    <property type="project" value="InterPro"/>
</dbReference>
<dbReference type="Pfam" id="PF19326">
    <property type="entry name" value="AMP_deaminase"/>
    <property type="match status" value="1"/>
</dbReference>
<evidence type="ECO:0000313" key="3">
    <source>
        <dbReference type="Proteomes" id="UP001209570"/>
    </source>
</evidence>
<evidence type="ECO:0000313" key="2">
    <source>
        <dbReference type="EMBL" id="KAJ0393237.1"/>
    </source>
</evidence>
<proteinExistence type="inferred from homology"/>
<comment type="similarity">
    <text evidence="1">Belongs to the metallo-dependent hydrolases superfamily. Adenosine and AMP deaminases family.</text>
</comment>
<dbReference type="Proteomes" id="UP001209570">
    <property type="component" value="Unassembled WGS sequence"/>
</dbReference>
<dbReference type="Gene3D" id="3.20.20.140">
    <property type="entry name" value="Metal-dependent hydrolases"/>
    <property type="match status" value="1"/>
</dbReference>
<dbReference type="GO" id="GO:0003876">
    <property type="term" value="F:AMP deaminase activity"/>
    <property type="evidence" value="ECO:0007669"/>
    <property type="project" value="InterPro"/>
</dbReference>
<dbReference type="InterPro" id="IPR006329">
    <property type="entry name" value="AMPD"/>
</dbReference>
<dbReference type="PANTHER" id="PTHR11359">
    <property type="entry name" value="AMP DEAMINASE"/>
    <property type="match status" value="1"/>
</dbReference>
<evidence type="ECO:0008006" key="4">
    <source>
        <dbReference type="Google" id="ProtNLM"/>
    </source>
</evidence>
<evidence type="ECO:0000256" key="1">
    <source>
        <dbReference type="ARBA" id="ARBA00006676"/>
    </source>
</evidence>
<comment type="caution">
    <text evidence="2">The sequence shown here is derived from an EMBL/GenBank/DDBJ whole genome shotgun (WGS) entry which is preliminary data.</text>
</comment>
<dbReference type="GO" id="GO:0005829">
    <property type="term" value="C:cytosol"/>
    <property type="evidence" value="ECO:0007669"/>
    <property type="project" value="TreeGrafter"/>
</dbReference>
<organism evidence="2 3">
    <name type="scientific">Pythium insidiosum</name>
    <name type="common">Pythiosis disease agent</name>
    <dbReference type="NCBI Taxonomy" id="114742"/>
    <lineage>
        <taxon>Eukaryota</taxon>
        <taxon>Sar</taxon>
        <taxon>Stramenopiles</taxon>
        <taxon>Oomycota</taxon>
        <taxon>Peronosporomycetes</taxon>
        <taxon>Pythiales</taxon>
        <taxon>Pythiaceae</taxon>
        <taxon>Pythium</taxon>
    </lineage>
</organism>
<protein>
    <recommendedName>
        <fullName evidence="4">AMP deaminase</fullName>
    </recommendedName>
</protein>
<reference evidence="2" key="1">
    <citation type="submission" date="2021-12" db="EMBL/GenBank/DDBJ databases">
        <title>Prjna785345.</title>
        <authorList>
            <person name="Rujirawat T."/>
            <person name="Krajaejun T."/>
        </authorList>
    </citation>
    <scope>NUCLEOTIDE SEQUENCE</scope>
    <source>
        <strain evidence="2">Pi057C3</strain>
    </source>
</reference>
<keyword evidence="3" id="KW-1185">Reference proteome</keyword>
<sequence length="340" mass="38139">MEDALARTLEQELQMGHDDCSHGRHHALGGGHLAHGVGVHVINGRPLTVGDGALGGLSSPKGASASPLVMAAVAAETEEEDELGDLSANQHLTHHESLLKASILQKVQSEKRLRGFSDVSLEREPTELEDLFEKIPEPYGHDSTYQKIQISSAPEEIDRETKEVCEMIRKCIDLRKKWMAVMEPSIPTATELPVSPRSHGTRLRHRDEIPYDPLQRTLAATTDHTFEMVDGVVHVYEPGSSTPQYQVGSAKEFYDDYFEVKRIVNSGPVKTVSFKRLQLLEARFNLHTLLNSDRELLAQKAVPHRDFYNIRKVDTHIHHSACMNQKHLLRFIKSLKSSAR</sequence>
<dbReference type="InterPro" id="IPR032466">
    <property type="entry name" value="Metal_Hydrolase"/>
</dbReference>
<dbReference type="GO" id="GO:0046033">
    <property type="term" value="P:AMP metabolic process"/>
    <property type="evidence" value="ECO:0007669"/>
    <property type="project" value="TreeGrafter"/>
</dbReference>
<dbReference type="AlphaFoldDB" id="A0AAD5LAB1"/>
<dbReference type="EMBL" id="JAKCXM010000514">
    <property type="protein sequence ID" value="KAJ0393237.1"/>
    <property type="molecule type" value="Genomic_DNA"/>
</dbReference>
<gene>
    <name evidence="2" type="ORF">P43SY_004491</name>
</gene>
<name>A0AAD5LAB1_PYTIN</name>